<feature type="domain" description="Orn/DAP/Arg decarboxylase 2 N-terminal" evidence="3">
    <location>
        <begin position="64"/>
        <end position="310"/>
    </location>
</feature>
<dbReference type="InterPro" id="IPR009006">
    <property type="entry name" value="Ala_racemase/Decarboxylase_C"/>
</dbReference>
<protein>
    <submittedName>
        <fullName evidence="4">Diaminopimelate decarboxylase</fullName>
    </submittedName>
</protein>
<dbReference type="Pfam" id="PF02784">
    <property type="entry name" value="Orn_Arg_deC_N"/>
    <property type="match status" value="1"/>
</dbReference>
<evidence type="ECO:0000313" key="5">
    <source>
        <dbReference type="Proteomes" id="UP000765802"/>
    </source>
</evidence>
<dbReference type="SUPFAM" id="SSF51419">
    <property type="entry name" value="PLP-binding barrel"/>
    <property type="match status" value="1"/>
</dbReference>
<keyword evidence="2" id="KW-0663">Pyridoxal phosphate</keyword>
<keyword evidence="5" id="KW-1185">Reference proteome</keyword>
<accession>A0ABR7M912</accession>
<dbReference type="Proteomes" id="UP000765802">
    <property type="component" value="Unassembled WGS sequence"/>
</dbReference>
<sequence>MKKLPYESPSIQKMNAGLMNKFGSRTEYEPVRQIDGVSVHSMMAQYGSPLFVLSERTIRRNYQDAVRAFTTRYPKVQFAWSYKTNYLNAVCRIFHQEGSWAEVVSGFEYRKALGNEVPGNRIIFNGPEKTNAELELAVNNGSLIHIDHFDELFQLIELSDTLKKKPRVAIRVNMDTGVYPMWDRFGFNYENGQAWSALTKIVESGKMELTGLHCHIGTFMLSTDAYATAVKKLGDLAWKCKTQLNNPVQYIDLGGGFPSSNTLRGSFLPGTDSVPSVDEFAEAITSGLLKLGFGADELPLLILESGRVLVDDAGYLLSTVIANKRLSDGRRAIILDGGVNLLFTSFWYDHTITPAQDFTHHSEDQALYGPLCMNIDVVRQSVNLPLLNRGDKVVVHKVGAYNLTQWMQFIQMRPNVVMIDEQGNTHLVREAENLEYIEQLERVPEHLMKR</sequence>
<dbReference type="PANTHER" id="PTHR43727">
    <property type="entry name" value="DIAMINOPIMELATE DECARBOXYLASE"/>
    <property type="match status" value="1"/>
</dbReference>
<dbReference type="InterPro" id="IPR029066">
    <property type="entry name" value="PLP-binding_barrel"/>
</dbReference>
<dbReference type="Gene3D" id="3.20.20.10">
    <property type="entry name" value="Alanine racemase"/>
    <property type="match status" value="1"/>
</dbReference>
<organism evidence="4 5">
    <name type="scientific">Flavihumibacter stibioxidans</name>
    <dbReference type="NCBI Taxonomy" id="1834163"/>
    <lineage>
        <taxon>Bacteria</taxon>
        <taxon>Pseudomonadati</taxon>
        <taxon>Bacteroidota</taxon>
        <taxon>Chitinophagia</taxon>
        <taxon>Chitinophagales</taxon>
        <taxon>Chitinophagaceae</taxon>
        <taxon>Flavihumibacter</taxon>
    </lineage>
</organism>
<gene>
    <name evidence="4" type="ORF">BC349_09870</name>
</gene>
<evidence type="ECO:0000259" key="3">
    <source>
        <dbReference type="Pfam" id="PF02784"/>
    </source>
</evidence>
<dbReference type="PANTHER" id="PTHR43727:SF2">
    <property type="entry name" value="GROUP IV DECARBOXYLASE"/>
    <property type="match status" value="1"/>
</dbReference>
<dbReference type="CDD" id="cd06841">
    <property type="entry name" value="PLPDE_III_MccE_like"/>
    <property type="match status" value="1"/>
</dbReference>
<dbReference type="InterPro" id="IPR022644">
    <property type="entry name" value="De-COase2_N"/>
</dbReference>
<evidence type="ECO:0000256" key="1">
    <source>
        <dbReference type="ARBA" id="ARBA00001933"/>
    </source>
</evidence>
<dbReference type="EMBL" id="MBUA01000012">
    <property type="protein sequence ID" value="MBC6491339.1"/>
    <property type="molecule type" value="Genomic_DNA"/>
</dbReference>
<proteinExistence type="predicted"/>
<comment type="caution">
    <text evidence="4">The sequence shown here is derived from an EMBL/GenBank/DDBJ whole genome shotgun (WGS) entry which is preliminary data.</text>
</comment>
<name>A0ABR7M912_9BACT</name>
<evidence type="ECO:0000256" key="2">
    <source>
        <dbReference type="ARBA" id="ARBA00022898"/>
    </source>
</evidence>
<dbReference type="SUPFAM" id="SSF50621">
    <property type="entry name" value="Alanine racemase C-terminal domain-like"/>
    <property type="match status" value="1"/>
</dbReference>
<dbReference type="RefSeq" id="WP_187256639.1">
    <property type="nucleotide sequence ID" value="NZ_JBHULF010000014.1"/>
</dbReference>
<comment type="cofactor">
    <cofactor evidence="1">
        <name>pyridoxal 5'-phosphate</name>
        <dbReference type="ChEBI" id="CHEBI:597326"/>
    </cofactor>
</comment>
<evidence type="ECO:0000313" key="4">
    <source>
        <dbReference type="EMBL" id="MBC6491339.1"/>
    </source>
</evidence>
<reference evidence="4 5" key="1">
    <citation type="submission" date="2016-07" db="EMBL/GenBank/DDBJ databases">
        <title>Genome analysis of Flavihumibacter stibioxidans YS-17.</title>
        <authorList>
            <person name="Shi K."/>
            <person name="Han Y."/>
            <person name="Wang G."/>
        </authorList>
    </citation>
    <scope>NUCLEOTIDE SEQUENCE [LARGE SCALE GENOMIC DNA]</scope>
    <source>
        <strain evidence="4 5">YS-17</strain>
    </source>
</reference>
<dbReference type="Gene3D" id="2.40.37.10">
    <property type="entry name" value="Lyase, Ornithine Decarboxylase, Chain A, domain 1"/>
    <property type="match status" value="1"/>
</dbReference>